<dbReference type="Proteomes" id="UP000247188">
    <property type="component" value="Segment"/>
</dbReference>
<keyword evidence="3" id="KW-1185">Reference proteome</keyword>
<dbReference type="InterPro" id="IPR003615">
    <property type="entry name" value="HNH_nuc"/>
</dbReference>
<feature type="domain" description="HNH nuclease" evidence="1">
    <location>
        <begin position="55"/>
        <end position="97"/>
    </location>
</feature>
<organism evidence="2 3">
    <name type="scientific">Streptomyces phage Ibantik</name>
    <dbReference type="NCBI Taxonomy" id="2182397"/>
    <lineage>
        <taxon>Viruses</taxon>
        <taxon>Duplodnaviria</taxon>
        <taxon>Heunggongvirae</taxon>
        <taxon>Uroviricota</taxon>
        <taxon>Caudoviricetes</taxon>
        <taxon>Ibantikvirus</taxon>
        <taxon>Ibantikvirus ibantik</taxon>
    </lineage>
</organism>
<keyword evidence="2" id="KW-0378">Hydrolase</keyword>
<reference evidence="3" key="1">
    <citation type="submission" date="2018-04" db="EMBL/GenBank/DDBJ databases">
        <authorList>
            <person name="Go L.Y."/>
            <person name="Mitchell J.A."/>
        </authorList>
    </citation>
    <scope>NUCLEOTIDE SEQUENCE [LARGE SCALE GENOMIC DNA]</scope>
</reference>
<dbReference type="SUPFAM" id="SSF54060">
    <property type="entry name" value="His-Me finger endonucleases"/>
    <property type="match status" value="1"/>
</dbReference>
<name>A0A2U8UNX9_9CAUD</name>
<protein>
    <submittedName>
        <fullName evidence="2">HNH endonuclease</fullName>
    </submittedName>
</protein>
<sequence>MVTELTSFAPLLNFPGYFASSDGRVFSPRGEIGRSRDAHGHLQVDLRKVGGKNEKKHRLIYEAFHGAIPDGMLIRHWDDNPANNRIDNLVVGNKSDNFHDARRNGKACDGSKSPMAVLTEDLVPLIRERYDGGEDCASIARDLGLSRQTVYSAASRRSWKHVPD</sequence>
<evidence type="ECO:0000259" key="1">
    <source>
        <dbReference type="Pfam" id="PF13392"/>
    </source>
</evidence>
<dbReference type="Gene3D" id="3.90.75.20">
    <property type="match status" value="1"/>
</dbReference>
<evidence type="ECO:0000313" key="2">
    <source>
        <dbReference type="EMBL" id="AWN05288.1"/>
    </source>
</evidence>
<evidence type="ECO:0000313" key="3">
    <source>
        <dbReference type="Proteomes" id="UP000247188"/>
    </source>
</evidence>
<dbReference type="GO" id="GO:0004519">
    <property type="term" value="F:endonuclease activity"/>
    <property type="evidence" value="ECO:0007669"/>
    <property type="project" value="UniProtKB-KW"/>
</dbReference>
<dbReference type="KEGG" id="vg:80019286"/>
<dbReference type="GeneID" id="80019286"/>
<keyword evidence="2" id="KW-0540">Nuclease</keyword>
<accession>A0A2U8UNX9</accession>
<gene>
    <name evidence="2" type="primary">66</name>
    <name evidence="2" type="ORF">SEA_IBANTIK_66</name>
</gene>
<proteinExistence type="predicted"/>
<dbReference type="EMBL" id="MH155870">
    <property type="protein sequence ID" value="AWN05288.1"/>
    <property type="molecule type" value="Genomic_DNA"/>
</dbReference>
<dbReference type="Pfam" id="PF13392">
    <property type="entry name" value="HNH_3"/>
    <property type="match status" value="1"/>
</dbReference>
<keyword evidence="2" id="KW-0255">Endonuclease</keyword>
<dbReference type="InterPro" id="IPR044925">
    <property type="entry name" value="His-Me_finger_sf"/>
</dbReference>
<dbReference type="RefSeq" id="YP_010754688.1">
    <property type="nucleotide sequence ID" value="NC_073462.1"/>
</dbReference>